<dbReference type="EMBL" id="JACHID010000005">
    <property type="protein sequence ID" value="MBB5021661.1"/>
    <property type="molecule type" value="Genomic_DNA"/>
</dbReference>
<sequence>MTSEMTTESTATTEEAHWGAFYFDVGQKRQWEFGAMHLEVTRQLYEWQVTYWHRFYQPLQKVPLRFDAQWQSKVQTQRHLFSQTSSQVNLVPCLPDRSVVIRPVTPCTIHSGEGITLYIGSPIWLQLHLNGNSKGSQDIPAHPLSDTWFGPDTRNGELCYLVRTRARTEATALQEADSSRVITPVRIENMAEKELTFDRFCIPLPMASLYQDNSGSLFSQQIQLIRYDDDQMAQVKVVAGAPAVGADSLSLVNGPRKSNDKPVLLRAFSAIFR</sequence>
<dbReference type="AlphaFoldDB" id="A0A7W8DGM8"/>
<accession>A0A7W8DGM8</accession>
<keyword evidence="2" id="KW-1185">Reference proteome</keyword>
<name>A0A7W8DGM8_9BACT</name>
<comment type="caution">
    <text evidence="1">The sequence shown here is derived from an EMBL/GenBank/DDBJ whole genome shotgun (WGS) entry which is preliminary data.</text>
</comment>
<evidence type="ECO:0000313" key="1">
    <source>
        <dbReference type="EMBL" id="MBB5021661.1"/>
    </source>
</evidence>
<evidence type="ECO:0000313" key="2">
    <source>
        <dbReference type="Proteomes" id="UP000528322"/>
    </source>
</evidence>
<gene>
    <name evidence="1" type="ORF">HNR37_000974</name>
</gene>
<reference evidence="1 2" key="1">
    <citation type="submission" date="2020-08" db="EMBL/GenBank/DDBJ databases">
        <title>Genomic Encyclopedia of Type Strains, Phase IV (KMG-IV): sequencing the most valuable type-strain genomes for metagenomic binning, comparative biology and taxonomic classification.</title>
        <authorList>
            <person name="Goeker M."/>
        </authorList>
    </citation>
    <scope>NUCLEOTIDE SEQUENCE [LARGE SCALE GENOMIC DNA]</scope>
    <source>
        <strain evidence="1 2">DSM 22071</strain>
    </source>
</reference>
<protein>
    <submittedName>
        <fullName evidence="1">Uncharacterized protein</fullName>
    </submittedName>
</protein>
<dbReference type="RefSeq" id="WP_183730761.1">
    <property type="nucleotide sequence ID" value="NZ_JACHID010000005.1"/>
</dbReference>
<proteinExistence type="predicted"/>
<dbReference type="Proteomes" id="UP000528322">
    <property type="component" value="Unassembled WGS sequence"/>
</dbReference>
<organism evidence="1 2">
    <name type="scientific">Desulfurispira natronophila</name>
    <dbReference type="NCBI Taxonomy" id="682562"/>
    <lineage>
        <taxon>Bacteria</taxon>
        <taxon>Pseudomonadati</taxon>
        <taxon>Chrysiogenota</taxon>
        <taxon>Chrysiogenia</taxon>
        <taxon>Chrysiogenales</taxon>
        <taxon>Chrysiogenaceae</taxon>
        <taxon>Desulfurispira</taxon>
    </lineage>
</organism>